<dbReference type="RefSeq" id="WP_407348677.1">
    <property type="nucleotide sequence ID" value="NZ_CP136864.1"/>
</dbReference>
<evidence type="ECO:0000256" key="1">
    <source>
        <dbReference type="SAM" id="Phobius"/>
    </source>
</evidence>
<accession>A0ABZ0I4R5</accession>
<protein>
    <submittedName>
        <fullName evidence="2">Uncharacterized protein</fullName>
    </submittedName>
</protein>
<feature type="transmembrane region" description="Helical" evidence="1">
    <location>
        <begin position="240"/>
        <end position="258"/>
    </location>
</feature>
<evidence type="ECO:0000313" key="2">
    <source>
        <dbReference type="EMBL" id="WOJ94038.1"/>
    </source>
</evidence>
<keyword evidence="1" id="KW-0472">Membrane</keyword>
<keyword evidence="1" id="KW-0812">Transmembrane</keyword>
<name>A0ABZ0I4R5_9GAMM</name>
<feature type="transmembrane region" description="Helical" evidence="1">
    <location>
        <begin position="32"/>
        <end position="52"/>
    </location>
</feature>
<evidence type="ECO:0000313" key="3">
    <source>
        <dbReference type="Proteomes" id="UP001626537"/>
    </source>
</evidence>
<feature type="transmembrane region" description="Helical" evidence="1">
    <location>
        <begin position="7"/>
        <end position="26"/>
    </location>
</feature>
<gene>
    <name evidence="2" type="ORF">R0135_02435</name>
</gene>
<keyword evidence="1" id="KW-1133">Transmembrane helix</keyword>
<feature type="transmembrane region" description="Helical" evidence="1">
    <location>
        <begin position="178"/>
        <end position="195"/>
    </location>
</feature>
<dbReference type="EMBL" id="CP136864">
    <property type="protein sequence ID" value="WOJ94038.1"/>
    <property type="molecule type" value="Genomic_DNA"/>
</dbReference>
<feature type="transmembrane region" description="Helical" evidence="1">
    <location>
        <begin position="140"/>
        <end position="158"/>
    </location>
</feature>
<proteinExistence type="predicted"/>
<keyword evidence="3" id="KW-1185">Reference proteome</keyword>
<organism evidence="2 3">
    <name type="scientific">Congregibacter variabilis</name>
    <dbReference type="NCBI Taxonomy" id="3081200"/>
    <lineage>
        <taxon>Bacteria</taxon>
        <taxon>Pseudomonadati</taxon>
        <taxon>Pseudomonadota</taxon>
        <taxon>Gammaproteobacteria</taxon>
        <taxon>Cellvibrionales</taxon>
        <taxon>Halieaceae</taxon>
        <taxon>Congregibacter</taxon>
    </lineage>
</organism>
<feature type="transmembrane region" description="Helical" evidence="1">
    <location>
        <begin position="73"/>
        <end position="91"/>
    </location>
</feature>
<feature type="transmembrane region" description="Helical" evidence="1">
    <location>
        <begin position="202"/>
        <end position="220"/>
    </location>
</feature>
<sequence>MPYPKAIIWLGLTLLTIIWGFWQSYFATQKPIPAAFHVHAVSALLWVGLLMFQHWSIHGKRRAIHRAAGQLSLGLFPFLLAGFAMIVNVSAKGYATGESEFMQVAGPSFGISMVMAMAAYIVLFYSALKYRRNVRLHAGYMLATAIVLFESPFSRVIPDYFPFLMFANRPYPVGVLDTIALAMLISALFSFVVYWRVKKDGFPFLLVGVLLVIEAFLMGFGTSIEPVRQLFARYAELPEWLTVSTAFALGVATVWAGWTAPNRQGPSTQIQPA</sequence>
<dbReference type="Proteomes" id="UP001626537">
    <property type="component" value="Chromosome"/>
</dbReference>
<reference evidence="2 3" key="1">
    <citation type="submission" date="2023-10" db="EMBL/GenBank/DDBJ databases">
        <title>Two novel species belonging to the OM43/NOR5 clade.</title>
        <authorList>
            <person name="Park M."/>
        </authorList>
    </citation>
    <scope>NUCLEOTIDE SEQUENCE [LARGE SCALE GENOMIC DNA]</scope>
    <source>
        <strain evidence="2 3">IMCC43200</strain>
    </source>
</reference>
<feature type="transmembrane region" description="Helical" evidence="1">
    <location>
        <begin position="111"/>
        <end position="128"/>
    </location>
</feature>